<dbReference type="Pfam" id="PF03389">
    <property type="entry name" value="MobA_MobL"/>
    <property type="match status" value="1"/>
</dbReference>
<evidence type="ECO:0000256" key="2">
    <source>
        <dbReference type="ARBA" id="ARBA00022971"/>
    </source>
</evidence>
<dbReference type="NCBIfam" id="NF010464">
    <property type="entry name" value="PRK13889.1"/>
    <property type="match status" value="1"/>
</dbReference>
<feature type="region of interest" description="Disordered" evidence="3">
    <location>
        <begin position="803"/>
        <end position="835"/>
    </location>
</feature>
<name>A0A1H4ZWQ2_9BRAD</name>
<reference evidence="5 6" key="1">
    <citation type="submission" date="2016-10" db="EMBL/GenBank/DDBJ databases">
        <authorList>
            <person name="de Groot N.N."/>
        </authorList>
    </citation>
    <scope>NUCLEOTIDE SEQUENCE [LARGE SCALE GENOMIC DNA]</scope>
    <source>
        <strain evidence="5 6">GAS522</strain>
    </source>
</reference>
<gene>
    <name evidence="5" type="ORF">SAMN05444171_3837</name>
</gene>
<accession>A0A1H4ZWQ2</accession>
<dbReference type="NCBIfam" id="TIGR02768">
    <property type="entry name" value="TraA_Ti"/>
    <property type="match status" value="1"/>
</dbReference>
<dbReference type="Gene3D" id="3.40.50.300">
    <property type="entry name" value="P-loop containing nucleotide triphosphate hydrolases"/>
    <property type="match status" value="2"/>
</dbReference>
<dbReference type="InterPro" id="IPR005053">
    <property type="entry name" value="MobA_MobL"/>
</dbReference>
<dbReference type="CDD" id="cd18809">
    <property type="entry name" value="SF1_C_RecD"/>
    <property type="match status" value="1"/>
</dbReference>
<evidence type="ECO:0000259" key="4">
    <source>
        <dbReference type="Pfam" id="PF03389"/>
    </source>
</evidence>
<feature type="compositionally biased region" description="Basic and acidic residues" evidence="3">
    <location>
        <begin position="815"/>
        <end position="835"/>
    </location>
</feature>
<dbReference type="Gene3D" id="3.30.930.30">
    <property type="match status" value="1"/>
</dbReference>
<dbReference type="Pfam" id="PF13604">
    <property type="entry name" value="AAA_30"/>
    <property type="match status" value="1"/>
</dbReference>
<protein>
    <submittedName>
        <fullName evidence="5">Plasmid mobilization system relaxase</fullName>
    </submittedName>
</protein>
<dbReference type="NCBIfam" id="NF041496">
    <property type="entry name" value="MobQ"/>
    <property type="match status" value="1"/>
</dbReference>
<dbReference type="AlphaFoldDB" id="A0A1H4ZWQ2"/>
<evidence type="ECO:0000313" key="5">
    <source>
        <dbReference type="EMBL" id="SED33750.1"/>
    </source>
</evidence>
<dbReference type="InterPro" id="IPR027417">
    <property type="entry name" value="P-loop_NTPase"/>
</dbReference>
<evidence type="ECO:0000313" key="6">
    <source>
        <dbReference type="Proteomes" id="UP000183208"/>
    </source>
</evidence>
<evidence type="ECO:0000256" key="1">
    <source>
        <dbReference type="ARBA" id="ARBA00010873"/>
    </source>
</evidence>
<keyword evidence="2" id="KW-0184">Conjugation</keyword>
<feature type="domain" description="MobA/MobL protein" evidence="4">
    <location>
        <begin position="50"/>
        <end position="251"/>
    </location>
</feature>
<comment type="similarity">
    <text evidence="1">Belongs to the MobA/MobL family.</text>
</comment>
<feature type="region of interest" description="Disordered" evidence="3">
    <location>
        <begin position="739"/>
        <end position="776"/>
    </location>
</feature>
<dbReference type="Gene3D" id="2.30.30.940">
    <property type="match status" value="1"/>
</dbReference>
<organism evidence="5 6">
    <name type="scientific">Bradyrhizobium lablabi</name>
    <dbReference type="NCBI Taxonomy" id="722472"/>
    <lineage>
        <taxon>Bacteria</taxon>
        <taxon>Pseudomonadati</taxon>
        <taxon>Pseudomonadota</taxon>
        <taxon>Alphaproteobacteria</taxon>
        <taxon>Hyphomicrobiales</taxon>
        <taxon>Nitrobacteraceae</taxon>
        <taxon>Bradyrhizobium</taxon>
    </lineage>
</organism>
<dbReference type="EMBL" id="FNTI01000001">
    <property type="protein sequence ID" value="SED33750.1"/>
    <property type="molecule type" value="Genomic_DNA"/>
</dbReference>
<dbReference type="CDD" id="cd17933">
    <property type="entry name" value="DEXSc_RecD-like"/>
    <property type="match status" value="1"/>
</dbReference>
<sequence length="1018" mass="113162">MRRCNPSRDFLEGGRAYTSFRRALRCATDPIAMAIYHLHIKVIGRKSGSSAVASAAYRSGSRLRDERLGRSHDFSGKHGVVHSEVLLPENAPEAWSDRERLWNDVEAFEVRKDAQLAREVEFAIPRELTQAQGIELARDVAQAEFVSLGMIADLNVHWDIGDDGLAKPHAHVMLTMRQVTVNGDENGFGPKVRNWNRTEMVERWRERWAELANERLAELDIDARIDHRSLEAQGIALEAQSQIGAPAQRIEGEGIEADRAAMHREIARGNGARIIADPSIGLDGITQQQSTFTRRDMAVFAHRHSDGIEQFNEVMGAVRNAPDLVELGKDARGEDRFTTRAMIEAEQRLHRAAELMAERERHEVRDTDREAALARAEARGLALSGEQADALAHVTDGRDLGIVVGHAGTGKSAMLGVAREVWEAAGYEVRGVALSGIAAENLESGSGITSHTIASMEHGWQQGRDLLTTRDVLVIDEAGMVGTRQLERVLSHAADAGAKVVLVGDPQQLQSIEAGAAFRSIHERHGGAEIGEVRRQRQDWHREATRDLANGKTGKVLEAYRSHGMVHEAQTREQARGDLIDRWDRERQASPDRSRIILTHTNDEVRTLNEAARNRMRAAGDLGNEVRVTVERGDRGFASADRVMFLQNERGLGVKNGTLGTIEQVSARSMNVQTDDGRSVRFDLKDYNRIDHGYAATIHKAQGMTVDHTHVLATPGMDAHSSYVGLSRHRDGVDLHYGRDDFANPDRLTRTLSRDRSKDMASDYEQHDPAQNYAERRGITFGERVAEIVRKVVPEKVRNMFDGLRPSADAVPSPDDARRPEREAPERKAAEDPEAVLRKARTKALLRHARAVDAIFDIQERGGKASPAQVKELHEARKVFEGVRPHGSHDAEAAYKKNPELALEAASGNPARAIRALQLETELRTDPGRRADRFVERWQKLDHTSQRQYQASDMSSYKATRSAMGDMAKSLERDPQLESILANRKHELGIAFESGRRLGLELAFSHGLDLGRGRGIGI</sequence>
<dbReference type="Proteomes" id="UP000183208">
    <property type="component" value="Unassembled WGS sequence"/>
</dbReference>
<evidence type="ECO:0000256" key="3">
    <source>
        <dbReference type="SAM" id="MobiDB-lite"/>
    </source>
</evidence>
<proteinExistence type="inferred from homology"/>
<dbReference type="SUPFAM" id="SSF52540">
    <property type="entry name" value="P-loop containing nucleoside triphosphate hydrolases"/>
    <property type="match status" value="2"/>
</dbReference>
<dbReference type="InterPro" id="IPR014136">
    <property type="entry name" value="TraA_Ti"/>
</dbReference>